<name>H3NP13_9FIRM</name>
<keyword evidence="10" id="KW-1185">Reference proteome</keyword>
<dbReference type="Pfam" id="PF02852">
    <property type="entry name" value="Pyr_redox_dim"/>
    <property type="match status" value="1"/>
</dbReference>
<dbReference type="PANTHER" id="PTHR43429">
    <property type="entry name" value="PYRIDINE NUCLEOTIDE-DISULFIDE OXIDOREDUCTASE DOMAIN-CONTAINING"/>
    <property type="match status" value="1"/>
</dbReference>
<evidence type="ECO:0000313" key="9">
    <source>
        <dbReference type="EMBL" id="EHR34138.1"/>
    </source>
</evidence>
<comment type="caution">
    <text evidence="9">The sequence shown here is derived from an EMBL/GenBank/DDBJ whole genome shotgun (WGS) entry which is preliminary data.</text>
</comment>
<protein>
    <recommendedName>
        <fullName evidence="11">CoA-disulfide reductase</fullName>
    </recommendedName>
</protein>
<dbReference type="HOGENOM" id="CLU_003291_1_0_9"/>
<evidence type="ECO:0000256" key="3">
    <source>
        <dbReference type="ARBA" id="ARBA00022630"/>
    </source>
</evidence>
<dbReference type="InterPro" id="IPR023753">
    <property type="entry name" value="FAD/NAD-binding_dom"/>
</dbReference>
<evidence type="ECO:0000313" key="10">
    <source>
        <dbReference type="Proteomes" id="UP000004191"/>
    </source>
</evidence>
<dbReference type="GeneID" id="96999065"/>
<dbReference type="Gene3D" id="3.50.50.60">
    <property type="entry name" value="FAD/NAD(P)-binding domain"/>
    <property type="match status" value="2"/>
</dbReference>
<reference evidence="9 10" key="1">
    <citation type="submission" date="2012-01" db="EMBL/GenBank/DDBJ databases">
        <title>The Genome Sequence of Helcococcus kunzii ATCC 51366.</title>
        <authorList>
            <consortium name="The Broad Institute Genome Sequencing Platform"/>
            <person name="Earl A."/>
            <person name="Ward D."/>
            <person name="Feldgarden M."/>
            <person name="Gevers D."/>
            <person name="Huys G."/>
            <person name="Young S.K."/>
            <person name="Zeng Q."/>
            <person name="Gargeya S."/>
            <person name="Fitzgerald M."/>
            <person name="Haas B."/>
            <person name="Abouelleil A."/>
            <person name="Alvarado L."/>
            <person name="Arachchi H.M."/>
            <person name="Berlin A."/>
            <person name="Chapman S.B."/>
            <person name="Gearin G."/>
            <person name="Goldberg J."/>
            <person name="Griggs A."/>
            <person name="Gujja S."/>
            <person name="Hansen M."/>
            <person name="Heiman D."/>
            <person name="Howarth C."/>
            <person name="Larimer J."/>
            <person name="Lui A."/>
            <person name="MacDonald P.J.P."/>
            <person name="McCowen C."/>
            <person name="Montmayeur A."/>
            <person name="Murphy C."/>
            <person name="Neiman D."/>
            <person name="Pearson M."/>
            <person name="Priest M."/>
            <person name="Roberts A."/>
            <person name="Saif S."/>
            <person name="Shea T."/>
            <person name="Sisk P."/>
            <person name="Stolte C."/>
            <person name="Sykes S."/>
            <person name="Wortman J."/>
            <person name="Nusbaum C."/>
            <person name="Birren B."/>
        </authorList>
    </citation>
    <scope>NUCLEOTIDE SEQUENCE [LARGE SCALE GENOMIC DNA]</scope>
    <source>
        <strain evidence="9 10">ATCC 51366</strain>
    </source>
</reference>
<gene>
    <name evidence="9" type="ORF">HMPREF9709_01074</name>
</gene>
<sequence>MEVLIIGGIAAGASVAAKAKRTNPEANVTIIEKEDYVSFGACGLPYYIGEKFTDSNQMFARSVEKTKESGINLLLKHEVVAVDFDNKVLKIKNLEKNEQLEKRYDKLAICTGATPIIIGEGADSENVFTVTKLYEVEKLKQYLDKSEEIVIIGSGFIGLEVADQIVELGKKVKIIQKESYPMNKVFDKEFSELITMALEEKGVEFMLEHSYERFETENGIATKVITDKGEFECDMAIIAIGFRPNTAFLKDTEIEMLQNGAIISDKYGKTNIEDVYALGDCASVYNPQMDNFYSPLATYANKMGRLVGENIVSEEQKPFIGAFGSGSLMVGDYGVAITGISEETAKSLNLNYSSSYVIAKNHTSYYPGQSDIHVKLVYDKDTRKILGGQIFGKSGAVERLSALSVAVYKGLTVDELGFVDFAYSPPYAPTWDVLNIAGNASK</sequence>
<feature type="domain" description="FAD/NAD(P)-binding" evidence="8">
    <location>
        <begin position="2"/>
        <end position="286"/>
    </location>
</feature>
<keyword evidence="4" id="KW-0274">FAD</keyword>
<evidence type="ECO:0000256" key="4">
    <source>
        <dbReference type="ARBA" id="ARBA00022827"/>
    </source>
</evidence>
<accession>H3NP13</accession>
<dbReference type="NCBIfam" id="NF007123">
    <property type="entry name" value="PRK09564.1"/>
    <property type="match status" value="1"/>
</dbReference>
<feature type="domain" description="Pyridine nucleotide-disulphide oxidoreductase dimerisation" evidence="7">
    <location>
        <begin position="329"/>
        <end position="428"/>
    </location>
</feature>
<dbReference type="EMBL" id="AGEI01000021">
    <property type="protein sequence ID" value="EHR34138.1"/>
    <property type="molecule type" value="Genomic_DNA"/>
</dbReference>
<organism evidence="9 10">
    <name type="scientific">Helcococcus kunzii ATCC 51366</name>
    <dbReference type="NCBI Taxonomy" id="883114"/>
    <lineage>
        <taxon>Bacteria</taxon>
        <taxon>Bacillati</taxon>
        <taxon>Bacillota</taxon>
        <taxon>Tissierellia</taxon>
        <taxon>Tissierellales</taxon>
        <taxon>Peptoniphilaceae</taxon>
        <taxon>Helcococcus</taxon>
    </lineage>
</organism>
<dbReference type="STRING" id="883114.HMPREF9709_01074"/>
<dbReference type="RefSeq" id="WP_005398576.1">
    <property type="nucleotide sequence ID" value="NZ_JH601088.1"/>
</dbReference>
<dbReference type="PRINTS" id="PR00411">
    <property type="entry name" value="PNDRDTASEI"/>
</dbReference>
<dbReference type="InterPro" id="IPR050260">
    <property type="entry name" value="FAD-bd_OxRdtase"/>
</dbReference>
<evidence type="ECO:0000259" key="7">
    <source>
        <dbReference type="Pfam" id="PF02852"/>
    </source>
</evidence>
<evidence type="ECO:0000256" key="6">
    <source>
        <dbReference type="ARBA" id="ARBA00023284"/>
    </source>
</evidence>
<evidence type="ECO:0008006" key="11">
    <source>
        <dbReference type="Google" id="ProtNLM"/>
    </source>
</evidence>
<dbReference type="AlphaFoldDB" id="H3NP13"/>
<keyword evidence="5" id="KW-0560">Oxidoreductase</keyword>
<evidence type="ECO:0000259" key="8">
    <source>
        <dbReference type="Pfam" id="PF07992"/>
    </source>
</evidence>
<evidence type="ECO:0000256" key="1">
    <source>
        <dbReference type="ARBA" id="ARBA00001974"/>
    </source>
</evidence>
<dbReference type="PRINTS" id="PR00368">
    <property type="entry name" value="FADPNR"/>
</dbReference>
<dbReference type="Pfam" id="PF07992">
    <property type="entry name" value="Pyr_redox_2"/>
    <property type="match status" value="1"/>
</dbReference>
<dbReference type="InterPro" id="IPR004099">
    <property type="entry name" value="Pyr_nucl-diS_OxRdtase_dimer"/>
</dbReference>
<proteinExistence type="inferred from homology"/>
<dbReference type="InterPro" id="IPR016156">
    <property type="entry name" value="FAD/NAD-linked_Rdtase_dimer_sf"/>
</dbReference>
<dbReference type="OrthoDB" id="9802028at2"/>
<dbReference type="SUPFAM" id="SSF55424">
    <property type="entry name" value="FAD/NAD-linked reductases, dimerisation (C-terminal) domain"/>
    <property type="match status" value="1"/>
</dbReference>
<dbReference type="Proteomes" id="UP000004191">
    <property type="component" value="Unassembled WGS sequence"/>
</dbReference>
<dbReference type="PATRIC" id="fig|883114.3.peg.1065"/>
<evidence type="ECO:0000256" key="2">
    <source>
        <dbReference type="ARBA" id="ARBA00009130"/>
    </source>
</evidence>
<dbReference type="InterPro" id="IPR036188">
    <property type="entry name" value="FAD/NAD-bd_sf"/>
</dbReference>
<dbReference type="SUPFAM" id="SSF51905">
    <property type="entry name" value="FAD/NAD(P)-binding domain"/>
    <property type="match status" value="1"/>
</dbReference>
<keyword evidence="6" id="KW-0676">Redox-active center</keyword>
<dbReference type="eggNOG" id="COG0446">
    <property type="taxonomic scope" value="Bacteria"/>
</dbReference>
<comment type="cofactor">
    <cofactor evidence="1">
        <name>FAD</name>
        <dbReference type="ChEBI" id="CHEBI:57692"/>
    </cofactor>
</comment>
<dbReference type="GO" id="GO:0016491">
    <property type="term" value="F:oxidoreductase activity"/>
    <property type="evidence" value="ECO:0007669"/>
    <property type="project" value="UniProtKB-KW"/>
</dbReference>
<keyword evidence="3" id="KW-0285">Flavoprotein</keyword>
<comment type="similarity">
    <text evidence="2">Belongs to the class-III pyridine nucleotide-disulfide oxidoreductase family.</text>
</comment>
<evidence type="ECO:0000256" key="5">
    <source>
        <dbReference type="ARBA" id="ARBA00023002"/>
    </source>
</evidence>
<dbReference type="PANTHER" id="PTHR43429:SF1">
    <property type="entry name" value="NAD(P)H SULFUR OXIDOREDUCTASE (COA-DEPENDENT)"/>
    <property type="match status" value="1"/>
</dbReference>